<evidence type="ECO:0000313" key="2">
    <source>
        <dbReference type="Proteomes" id="UP001596203"/>
    </source>
</evidence>
<evidence type="ECO:0000313" key="1">
    <source>
        <dbReference type="EMBL" id="MFC6017044.1"/>
    </source>
</evidence>
<reference evidence="2" key="1">
    <citation type="journal article" date="2019" name="Int. J. Syst. Evol. Microbiol.">
        <title>The Global Catalogue of Microorganisms (GCM) 10K type strain sequencing project: providing services to taxonomists for standard genome sequencing and annotation.</title>
        <authorList>
            <consortium name="The Broad Institute Genomics Platform"/>
            <consortium name="The Broad Institute Genome Sequencing Center for Infectious Disease"/>
            <person name="Wu L."/>
            <person name="Ma J."/>
        </authorList>
    </citation>
    <scope>NUCLEOTIDE SEQUENCE [LARGE SCALE GENOMIC DNA]</scope>
    <source>
        <strain evidence="2">ZS-35-S2</strain>
    </source>
</reference>
<sequence>MRANADAEQGQSYYAEAAEGTRHTQIQEAITDVRTAAEKSAKIARLLDEAGRHLQIT</sequence>
<name>A0ABW1K855_9ACTN</name>
<accession>A0ABW1K855</accession>
<gene>
    <name evidence="1" type="ORF">ACFP2T_12615</name>
</gene>
<proteinExistence type="predicted"/>
<protein>
    <submittedName>
        <fullName evidence="1">Uncharacterized protein</fullName>
    </submittedName>
</protein>
<dbReference type="Proteomes" id="UP001596203">
    <property type="component" value="Unassembled WGS sequence"/>
</dbReference>
<comment type="caution">
    <text evidence="1">The sequence shown here is derived from an EMBL/GenBank/DDBJ whole genome shotgun (WGS) entry which is preliminary data.</text>
</comment>
<dbReference type="EMBL" id="JBHSPR010000010">
    <property type="protein sequence ID" value="MFC6017044.1"/>
    <property type="molecule type" value="Genomic_DNA"/>
</dbReference>
<keyword evidence="2" id="KW-1185">Reference proteome</keyword>
<organism evidence="1 2">
    <name type="scientific">Plantactinospora solaniradicis</name>
    <dbReference type="NCBI Taxonomy" id="1723736"/>
    <lineage>
        <taxon>Bacteria</taxon>
        <taxon>Bacillati</taxon>
        <taxon>Actinomycetota</taxon>
        <taxon>Actinomycetes</taxon>
        <taxon>Micromonosporales</taxon>
        <taxon>Micromonosporaceae</taxon>
        <taxon>Plantactinospora</taxon>
    </lineage>
</organism>
<dbReference type="RefSeq" id="WP_377421023.1">
    <property type="nucleotide sequence ID" value="NZ_JBHSPR010000010.1"/>
</dbReference>